<dbReference type="InterPro" id="IPR036388">
    <property type="entry name" value="WH-like_DNA-bd_sf"/>
</dbReference>
<dbReference type="Proteomes" id="UP001148834">
    <property type="component" value="Unassembled WGS sequence"/>
</dbReference>
<sequence length="217" mass="26186">MAKFYFQKMIAEKLLNHPACKEWGLIATFKYNRVEIRSIYWSSPLSLVFIQHSKFHFEMSLDCEFEHKIYGKCYDHLLNEDCYIRKTEKGYYCEFDVENKHYTDMEALLMEHQINIAINFLEKYGFCLRLQYWVKDGMHYAFLENENTEFQNEKLRKSGWKQCYGCACYTDDELKGFIYQDMLESKEITISGVQRKYRLGYKRAMRLLDNVRAQSII</sequence>
<proteinExistence type="predicted"/>
<protein>
    <recommendedName>
        <fullName evidence="3">FtsK gamma domain-containing protein</fullName>
    </recommendedName>
</protein>
<dbReference type="AlphaFoldDB" id="A0AA42EFV5"/>
<reference evidence="1" key="1">
    <citation type="submission" date="2022-09" db="EMBL/GenBank/DDBJ databases">
        <title>Molecular characterization of Glaesserella parasuis strains circulating in commercial swine farms using whole-genome sequencing.</title>
        <authorList>
            <person name="Mugabi R."/>
            <person name="Clavijo M."/>
            <person name="Li G."/>
        </authorList>
    </citation>
    <scope>NUCLEOTIDE SEQUENCE</scope>
    <source>
        <strain evidence="1">0435-53</strain>
    </source>
</reference>
<gene>
    <name evidence="1" type="ORF">N5925_10130</name>
</gene>
<organism evidence="1 2">
    <name type="scientific">Glaesserella parasuis</name>
    <name type="common">Haemophilus parasuis</name>
    <dbReference type="NCBI Taxonomy" id="738"/>
    <lineage>
        <taxon>Bacteria</taxon>
        <taxon>Pseudomonadati</taxon>
        <taxon>Pseudomonadota</taxon>
        <taxon>Gammaproteobacteria</taxon>
        <taxon>Pasteurellales</taxon>
        <taxon>Pasteurellaceae</taxon>
        <taxon>Glaesserella</taxon>
    </lineage>
</organism>
<evidence type="ECO:0008006" key="3">
    <source>
        <dbReference type="Google" id="ProtNLM"/>
    </source>
</evidence>
<dbReference type="SUPFAM" id="SSF46785">
    <property type="entry name" value="Winged helix' DNA-binding domain"/>
    <property type="match status" value="1"/>
</dbReference>
<evidence type="ECO:0000313" key="1">
    <source>
        <dbReference type="EMBL" id="MDD2168922.1"/>
    </source>
</evidence>
<name>A0AA42EFV5_GLAPU</name>
<dbReference type="InterPro" id="IPR036390">
    <property type="entry name" value="WH_DNA-bd_sf"/>
</dbReference>
<dbReference type="EMBL" id="JAODIR010000073">
    <property type="protein sequence ID" value="MDD2168922.1"/>
    <property type="molecule type" value="Genomic_DNA"/>
</dbReference>
<evidence type="ECO:0000313" key="2">
    <source>
        <dbReference type="Proteomes" id="UP001148834"/>
    </source>
</evidence>
<dbReference type="Gene3D" id="1.10.10.10">
    <property type="entry name" value="Winged helix-like DNA-binding domain superfamily/Winged helix DNA-binding domain"/>
    <property type="match status" value="1"/>
</dbReference>
<comment type="caution">
    <text evidence="1">The sequence shown here is derived from an EMBL/GenBank/DDBJ whole genome shotgun (WGS) entry which is preliminary data.</text>
</comment>
<accession>A0AA42EFV5</accession>